<reference evidence="1" key="1">
    <citation type="submission" date="2016-01" db="EMBL/GenBank/DDBJ databases">
        <title>Reference transcriptome for the parasite Schistocephalus solidus: insights into the molecular evolution of parasitism.</title>
        <authorList>
            <person name="Hebert F.O."/>
            <person name="Grambauer S."/>
            <person name="Barber I."/>
            <person name="Landry C.R."/>
            <person name="Aubin-Horth N."/>
        </authorList>
    </citation>
    <scope>NUCLEOTIDE SEQUENCE</scope>
</reference>
<gene>
    <name evidence="1" type="primary">JMJD4</name>
    <name evidence="1" type="ORF">TR119924</name>
</gene>
<dbReference type="EMBL" id="GEEE01012161">
    <property type="protein sequence ID" value="JAP51064.1"/>
    <property type="molecule type" value="Transcribed_RNA"/>
</dbReference>
<name>A0A0X3PGX8_SCHSO</name>
<accession>A0A0X3PGX8</accession>
<protein>
    <submittedName>
        <fullName evidence="1">JmjC domain-containing protein 4</fullName>
    </submittedName>
</protein>
<organism evidence="1">
    <name type="scientific">Schistocephalus solidus</name>
    <name type="common">Tapeworm</name>
    <dbReference type="NCBI Taxonomy" id="70667"/>
    <lineage>
        <taxon>Eukaryota</taxon>
        <taxon>Metazoa</taxon>
        <taxon>Spiralia</taxon>
        <taxon>Lophotrochozoa</taxon>
        <taxon>Platyhelminthes</taxon>
        <taxon>Cestoda</taxon>
        <taxon>Eucestoda</taxon>
        <taxon>Diphyllobothriidea</taxon>
        <taxon>Diphyllobothriidae</taxon>
        <taxon>Schistocephalus</taxon>
    </lineage>
</organism>
<evidence type="ECO:0000313" key="1">
    <source>
        <dbReference type="EMBL" id="JAP51064.1"/>
    </source>
</evidence>
<sequence length="118" mass="12951">MAIPVLTSQSTYADFYVNFLLPNKFCLFSDELTVNWPARRLWTQPNGTVNIGALLEGFKGTTIILSFPNNATQRMEAFVLPTVVDLSSAPIQLSISHPVSISPTGSHVKDTRTSSCFT</sequence>
<dbReference type="AlphaFoldDB" id="A0A0X3PGX8"/>
<proteinExistence type="predicted"/>